<proteinExistence type="predicted"/>
<dbReference type="RefSeq" id="WP_264510300.1">
    <property type="nucleotide sequence ID" value="NZ_JAPDDR010000001.1"/>
</dbReference>
<name>A0ABT3FXT5_9BACT</name>
<dbReference type="Proteomes" id="UP001165653">
    <property type="component" value="Unassembled WGS sequence"/>
</dbReference>
<reference evidence="1" key="1">
    <citation type="submission" date="2022-10" db="EMBL/GenBank/DDBJ databases">
        <title>Luteolibacter sp. GHJ8, whole genome shotgun sequencing project.</title>
        <authorList>
            <person name="Zhao G."/>
            <person name="Shen L."/>
        </authorList>
    </citation>
    <scope>NUCLEOTIDE SEQUENCE</scope>
    <source>
        <strain evidence="1">GHJ8</strain>
    </source>
</reference>
<accession>A0ABT3FXT5</accession>
<protein>
    <recommendedName>
        <fullName evidence="3">PH (Pleckstrin Homology) domain-containing protein</fullName>
    </recommendedName>
</protein>
<gene>
    <name evidence="1" type="ORF">OJ996_01155</name>
</gene>
<evidence type="ECO:0000313" key="1">
    <source>
        <dbReference type="EMBL" id="MCW1912159.1"/>
    </source>
</evidence>
<organism evidence="1 2">
    <name type="scientific">Luteolibacter rhizosphaerae</name>
    <dbReference type="NCBI Taxonomy" id="2989719"/>
    <lineage>
        <taxon>Bacteria</taxon>
        <taxon>Pseudomonadati</taxon>
        <taxon>Verrucomicrobiota</taxon>
        <taxon>Verrucomicrobiia</taxon>
        <taxon>Verrucomicrobiales</taxon>
        <taxon>Verrucomicrobiaceae</taxon>
        <taxon>Luteolibacter</taxon>
    </lineage>
</organism>
<sequence length="166" mass="18643">MTPILHFNMMKRRSRTGLLVSLALLGLILLSGESHSATGRWLAYAATCAAITFAIYQMPGSSRVLLDAEGISIRSPFWKQRLDWQNIRRFVLVDLSGGDPELSGRRNWIGYLMNERQLAAMPQENVKLFEPFGCHGLLPAMDKVDPHMMVRLLNGALRSQRGEESS</sequence>
<dbReference type="EMBL" id="JAPDDR010000001">
    <property type="protein sequence ID" value="MCW1912159.1"/>
    <property type="molecule type" value="Genomic_DNA"/>
</dbReference>
<evidence type="ECO:0000313" key="2">
    <source>
        <dbReference type="Proteomes" id="UP001165653"/>
    </source>
</evidence>
<evidence type="ECO:0008006" key="3">
    <source>
        <dbReference type="Google" id="ProtNLM"/>
    </source>
</evidence>
<comment type="caution">
    <text evidence="1">The sequence shown here is derived from an EMBL/GenBank/DDBJ whole genome shotgun (WGS) entry which is preliminary data.</text>
</comment>
<keyword evidence="2" id="KW-1185">Reference proteome</keyword>